<evidence type="ECO:0000313" key="7">
    <source>
        <dbReference type="EMBL" id="EQB13803.1"/>
    </source>
</evidence>
<dbReference type="SUPFAM" id="SSF55961">
    <property type="entry name" value="Bet v1-like"/>
    <property type="match status" value="1"/>
</dbReference>
<dbReference type="Gene3D" id="3.90.380.10">
    <property type="entry name" value="Naphthalene 1,2-dioxygenase Alpha Subunit, Chain A, domain 1"/>
    <property type="match status" value="1"/>
</dbReference>
<dbReference type="GO" id="GO:0051537">
    <property type="term" value="F:2 iron, 2 sulfur cluster binding"/>
    <property type="evidence" value="ECO:0007669"/>
    <property type="project" value="UniProtKB-KW"/>
</dbReference>
<dbReference type="PATRIC" id="fig|1329909.3.peg.425"/>
<dbReference type="PROSITE" id="PS51296">
    <property type="entry name" value="RIESKE"/>
    <property type="match status" value="1"/>
</dbReference>
<name>T0HNT2_9SPHN</name>
<keyword evidence="4" id="KW-0408">Iron</keyword>
<dbReference type="Pfam" id="PF19112">
    <property type="entry name" value="VanA_C"/>
    <property type="match status" value="1"/>
</dbReference>
<evidence type="ECO:0000313" key="8">
    <source>
        <dbReference type="Proteomes" id="UP000015525"/>
    </source>
</evidence>
<protein>
    <recommendedName>
        <fullName evidence="6">Rieske domain-containing protein</fullName>
    </recommendedName>
</protein>
<proteinExistence type="predicted"/>
<reference evidence="7 8" key="1">
    <citation type="journal article" date="2013" name="Genome Announc.">
        <title>Draft Genome Sequence of Sphingobium quisquiliarum Strain P25T, a Novel Hexachlorocyclohexane (HCH)-Degrading Bacterium Isolated from an HCH Dumpsite.</title>
        <authorList>
            <person name="Kumar Singh A."/>
            <person name="Sangwan N."/>
            <person name="Sharma A."/>
            <person name="Gupta V."/>
            <person name="Khurana J.P."/>
            <person name="Lal R."/>
        </authorList>
    </citation>
    <scope>NUCLEOTIDE SEQUENCE [LARGE SCALE GENOMIC DNA]</scope>
    <source>
        <strain evidence="7 8">P25</strain>
    </source>
</reference>
<dbReference type="SUPFAM" id="SSF50022">
    <property type="entry name" value="ISP domain"/>
    <property type="match status" value="1"/>
</dbReference>
<dbReference type="Pfam" id="PF00355">
    <property type="entry name" value="Rieske"/>
    <property type="match status" value="1"/>
</dbReference>
<dbReference type="PANTHER" id="PTHR21266">
    <property type="entry name" value="IRON-SULFUR DOMAIN CONTAINING PROTEIN"/>
    <property type="match status" value="1"/>
</dbReference>
<evidence type="ECO:0000256" key="3">
    <source>
        <dbReference type="ARBA" id="ARBA00023002"/>
    </source>
</evidence>
<comment type="caution">
    <text evidence="7">The sequence shown here is derived from an EMBL/GenBank/DDBJ whole genome shotgun (WGS) entry which is preliminary data.</text>
</comment>
<dbReference type="PANTHER" id="PTHR21266:SF60">
    <property type="entry name" value="3-KETOSTEROID-9-ALPHA-MONOOXYGENASE, OXYGENASE COMPONENT"/>
    <property type="match status" value="1"/>
</dbReference>
<dbReference type="InterPro" id="IPR044043">
    <property type="entry name" value="VanA_C_cat"/>
</dbReference>
<keyword evidence="5" id="KW-0411">Iron-sulfur</keyword>
<dbReference type="GO" id="GO:0016491">
    <property type="term" value="F:oxidoreductase activity"/>
    <property type="evidence" value="ECO:0007669"/>
    <property type="project" value="UniProtKB-KW"/>
</dbReference>
<keyword evidence="3" id="KW-0560">Oxidoreductase</keyword>
<evidence type="ECO:0000256" key="4">
    <source>
        <dbReference type="ARBA" id="ARBA00023004"/>
    </source>
</evidence>
<dbReference type="Proteomes" id="UP000015525">
    <property type="component" value="Unassembled WGS sequence"/>
</dbReference>
<dbReference type="AlphaFoldDB" id="T0HNT2"/>
<dbReference type="EMBL" id="ATHO01000014">
    <property type="protein sequence ID" value="EQB13803.1"/>
    <property type="molecule type" value="Genomic_DNA"/>
</dbReference>
<keyword evidence="1" id="KW-0001">2Fe-2S</keyword>
<evidence type="ECO:0000259" key="6">
    <source>
        <dbReference type="PROSITE" id="PS51296"/>
    </source>
</evidence>
<gene>
    <name evidence="7" type="ORF">L288_02270</name>
</gene>
<accession>T0HNT2</accession>
<keyword evidence="2" id="KW-0479">Metal-binding</keyword>
<evidence type="ECO:0000256" key="2">
    <source>
        <dbReference type="ARBA" id="ARBA00022723"/>
    </source>
</evidence>
<feature type="domain" description="Rieske" evidence="6">
    <location>
        <begin position="7"/>
        <end position="109"/>
    </location>
</feature>
<organism evidence="7 8">
    <name type="scientific">Sphingobium quisquiliarum P25</name>
    <dbReference type="NCBI Taxonomy" id="1329909"/>
    <lineage>
        <taxon>Bacteria</taxon>
        <taxon>Pseudomonadati</taxon>
        <taxon>Pseudomonadota</taxon>
        <taxon>Alphaproteobacteria</taxon>
        <taxon>Sphingomonadales</taxon>
        <taxon>Sphingomonadaceae</taxon>
        <taxon>Sphingobium</taxon>
    </lineage>
</organism>
<keyword evidence="8" id="KW-1185">Reference proteome</keyword>
<dbReference type="InterPro" id="IPR036922">
    <property type="entry name" value="Rieske_2Fe-2S_sf"/>
</dbReference>
<dbReference type="InterPro" id="IPR050584">
    <property type="entry name" value="Cholesterol_7-desaturase"/>
</dbReference>
<evidence type="ECO:0000256" key="1">
    <source>
        <dbReference type="ARBA" id="ARBA00022714"/>
    </source>
</evidence>
<dbReference type="RefSeq" id="WP_021236776.1">
    <property type="nucleotide sequence ID" value="NZ_ATHO01000014.1"/>
</dbReference>
<dbReference type="GO" id="GO:0046872">
    <property type="term" value="F:metal ion binding"/>
    <property type="evidence" value="ECO:0007669"/>
    <property type="project" value="UniProtKB-KW"/>
</dbReference>
<dbReference type="InterPro" id="IPR017941">
    <property type="entry name" value="Rieske_2Fe-2S"/>
</dbReference>
<sequence>MIPPNAWHSIGYSKEFGVGQLVSVRLLGRSIVVYRTGEGELVGIEDRCSHRFAPLSRGRCEGSSIRCMYHGLLFDRDGQCIEIPGQRSIPPRARLRTYPIAEQGGWVFAWGADDVAADHSSLPDFLSLDDKDFVFGTGKIDYEAAAEQVNANLLDFTHAAYVHPSSFGSSEESWGQARCSIKSVENGLSIHWWVPQSLSYDTPGVQMDAYVDNYLTYDYTVPGHLSMWARSYPAGTAQRLDFGAPDIQPLVTEYSGQSVCATGDRTSRYFYVWGVASSLPDAQGVIADRLAMASRAFEEDRIMIEAQQRVIDETPGDIPMIPNAADKAITLFERLMMKTSHQRQAGRKADVTKAAAIL</sequence>
<dbReference type="Gene3D" id="2.102.10.10">
    <property type="entry name" value="Rieske [2Fe-2S] iron-sulphur domain"/>
    <property type="match status" value="1"/>
</dbReference>
<evidence type="ECO:0000256" key="5">
    <source>
        <dbReference type="ARBA" id="ARBA00023014"/>
    </source>
</evidence>